<keyword evidence="2" id="KW-0143">Chaperone</keyword>
<evidence type="ECO:0008006" key="6">
    <source>
        <dbReference type="Google" id="ProtNLM"/>
    </source>
</evidence>
<keyword evidence="1" id="KW-0996">Nickel insertion</keyword>
<accession>A0A328DBP0</accession>
<dbReference type="Gene3D" id="1.10.4190.10">
    <property type="entry name" value="Urease accessory protein UreF"/>
    <property type="match status" value="1"/>
</dbReference>
<name>A0A328DBP0_9ASTE</name>
<dbReference type="Pfam" id="PF01730">
    <property type="entry name" value="UreF"/>
    <property type="match status" value="1"/>
</dbReference>
<dbReference type="GO" id="GO:0016151">
    <property type="term" value="F:nickel cation binding"/>
    <property type="evidence" value="ECO:0007669"/>
    <property type="project" value="InterPro"/>
</dbReference>
<comment type="similarity">
    <text evidence="3">Belongs to the UreF family.</text>
</comment>
<reference evidence="4 5" key="1">
    <citation type="submission" date="2018-06" db="EMBL/GenBank/DDBJ databases">
        <title>The Genome of Cuscuta australis (Dodder) Provides Insight into the Evolution of Plant Parasitism.</title>
        <authorList>
            <person name="Liu H."/>
        </authorList>
    </citation>
    <scope>NUCLEOTIDE SEQUENCE [LARGE SCALE GENOMIC DNA]</scope>
    <source>
        <strain evidence="5">cv. Yunnan</strain>
        <tissue evidence="4">Vines</tissue>
    </source>
</reference>
<evidence type="ECO:0000313" key="4">
    <source>
        <dbReference type="EMBL" id="RAL43282.1"/>
    </source>
</evidence>
<comment type="caution">
    <text evidence="4">The sequence shown here is derived from an EMBL/GenBank/DDBJ whole genome shotgun (WGS) entry which is preliminary data.</text>
</comment>
<dbReference type="EMBL" id="NQVE01000159">
    <property type="protein sequence ID" value="RAL43282.1"/>
    <property type="molecule type" value="Genomic_DNA"/>
</dbReference>
<dbReference type="PANTHER" id="PTHR33620:SF1">
    <property type="entry name" value="UREASE ACCESSORY PROTEIN F"/>
    <property type="match status" value="1"/>
</dbReference>
<evidence type="ECO:0000256" key="1">
    <source>
        <dbReference type="ARBA" id="ARBA00022988"/>
    </source>
</evidence>
<organism evidence="4 5">
    <name type="scientific">Cuscuta australis</name>
    <dbReference type="NCBI Taxonomy" id="267555"/>
    <lineage>
        <taxon>Eukaryota</taxon>
        <taxon>Viridiplantae</taxon>
        <taxon>Streptophyta</taxon>
        <taxon>Embryophyta</taxon>
        <taxon>Tracheophyta</taxon>
        <taxon>Spermatophyta</taxon>
        <taxon>Magnoliopsida</taxon>
        <taxon>eudicotyledons</taxon>
        <taxon>Gunneridae</taxon>
        <taxon>Pentapetalae</taxon>
        <taxon>asterids</taxon>
        <taxon>lamiids</taxon>
        <taxon>Solanales</taxon>
        <taxon>Convolvulaceae</taxon>
        <taxon>Cuscuteae</taxon>
        <taxon>Cuscuta</taxon>
        <taxon>Cuscuta subgen. Grammica</taxon>
        <taxon>Cuscuta sect. Cleistogrammica</taxon>
    </lineage>
</organism>
<dbReference type="InterPro" id="IPR038277">
    <property type="entry name" value="UreF_sf"/>
</dbReference>
<keyword evidence="5" id="KW-1185">Reference proteome</keyword>
<evidence type="ECO:0000313" key="5">
    <source>
        <dbReference type="Proteomes" id="UP000249390"/>
    </source>
</evidence>
<protein>
    <recommendedName>
        <fullName evidence="6">Urease accessory protein UreF</fullName>
    </recommendedName>
</protein>
<dbReference type="AlphaFoldDB" id="A0A328DBP0"/>
<dbReference type="InterPro" id="IPR002639">
    <property type="entry name" value="UreF"/>
</dbReference>
<proteinExistence type="inferred from homology"/>
<sequence>MEKDEVERSHGTKKAPPHMWNQWQLLDSLLPTGGFAHSSGLEAAIQAGLVSGPEDLKTYSIHVLENTASLLLPFVHSAAVSPDIDTWNKLDATLHAMMTNDVSRKASMSQGSALMRVASSVFSEIPAMKMMRDASLGRSSFHHAPVFGLVCGLLGLDAETSQKGYMYVTSRDVVSAATRLNLVGPIGGAVLLHQIALISDDLLRKWMNRGVEDACQTCPLVDTVQACHGYFLRTQKESKAQDVLLQPILLLELKLKTAQEDSRQSSRMRYVREPLGIVETQPCFLNMYLDGAWVVPMKQVTTRYQELKERMADTSHHPIFVQKVEISSGRRCLGYN</sequence>
<evidence type="ECO:0000256" key="3">
    <source>
        <dbReference type="ARBA" id="ARBA00046339"/>
    </source>
</evidence>
<gene>
    <name evidence="4" type="ORF">DM860_015172</name>
</gene>
<evidence type="ECO:0000256" key="2">
    <source>
        <dbReference type="ARBA" id="ARBA00023186"/>
    </source>
</evidence>
<dbReference type="PANTHER" id="PTHR33620">
    <property type="entry name" value="UREASE ACCESSORY PROTEIN F"/>
    <property type="match status" value="1"/>
</dbReference>
<dbReference type="Proteomes" id="UP000249390">
    <property type="component" value="Unassembled WGS sequence"/>
</dbReference>